<dbReference type="InterPro" id="IPR037208">
    <property type="entry name" value="Spo0E-like_sf"/>
</dbReference>
<dbReference type="InterPro" id="IPR053028">
    <property type="entry name" value="Spo0E-like_phosphatase"/>
</dbReference>
<dbReference type="PANTHER" id="PTHR41263">
    <property type="entry name" value="ASPARTYL-PHOSPHATE PHOSPHATASE YISI"/>
    <property type="match status" value="1"/>
</dbReference>
<evidence type="ECO:0008006" key="3">
    <source>
        <dbReference type="Google" id="ProtNLM"/>
    </source>
</evidence>
<dbReference type="KEGG" id="vg:40075857"/>
<keyword evidence="2" id="KW-1185">Reference proteome</keyword>
<evidence type="ECO:0000313" key="2">
    <source>
        <dbReference type="Proteomes" id="UP000225660"/>
    </source>
</evidence>
<name>A0A1U9WQM8_9CAUD</name>
<organism evidence="1 2">
    <name type="scientific">Geobacillus phage TP-84</name>
    <dbReference type="NCBI Taxonomy" id="1965361"/>
    <lineage>
        <taxon>Viruses</taxon>
        <taxon>Duplodnaviria</taxon>
        <taxon>Heunggongvirae</taxon>
        <taxon>Uroviricota</taxon>
        <taxon>Caudoviricetes</taxon>
        <taxon>Saundersvirus</taxon>
        <taxon>Saundersvirus Tp84</taxon>
    </lineage>
</organism>
<dbReference type="GO" id="GO:0046983">
    <property type="term" value="F:protein dimerization activity"/>
    <property type="evidence" value="ECO:0007669"/>
    <property type="project" value="InterPro"/>
</dbReference>
<dbReference type="InterPro" id="IPR018540">
    <property type="entry name" value="Spo0E-like"/>
</dbReference>
<dbReference type="GO" id="GO:0043937">
    <property type="term" value="P:regulation of sporulation"/>
    <property type="evidence" value="ECO:0007669"/>
    <property type="project" value="InterPro"/>
</dbReference>
<dbReference type="RefSeq" id="YP_009600095.1">
    <property type="nucleotide sequence ID" value="NC_041918.2"/>
</dbReference>
<dbReference type="EMBL" id="KY565347">
    <property type="protein sequence ID" value="AQY55069.1"/>
    <property type="molecule type" value="Genomic_DNA"/>
</dbReference>
<reference evidence="1" key="1">
    <citation type="submission" date="2017-10" db="EMBL/GenBank/DDBJ databases">
        <title>Sequence, genome organization and annotation of the thermophilic 47,7-kb bacterophage TO-84 that infects Geobacillus stearothermophilus.</title>
        <authorList>
            <person name="Skowron P.M."/>
            <person name="Kropinski A."/>
            <person name="Los M."/>
        </authorList>
    </citation>
    <scope>NUCLEOTIDE SEQUENCE [LARGE SCALE GENOMIC DNA]</scope>
</reference>
<dbReference type="GeneID" id="40075857"/>
<sequence>MGKRLQKLIEQQRKKMIDLGMTKGFNHPDTIRASQELDKLINKAMKKQKPGK</sequence>
<proteinExistence type="predicted"/>
<dbReference type="SUPFAM" id="SSF140500">
    <property type="entry name" value="BAS1536-like"/>
    <property type="match status" value="1"/>
</dbReference>
<dbReference type="Proteomes" id="UP000225660">
    <property type="component" value="Segment"/>
</dbReference>
<evidence type="ECO:0000313" key="1">
    <source>
        <dbReference type="EMBL" id="AQY55069.1"/>
    </source>
</evidence>
<dbReference type="PANTHER" id="PTHR41263:SF1">
    <property type="entry name" value="ASPARTYL-PHOSPHATE PHOSPHATASE YISI"/>
    <property type="match status" value="1"/>
</dbReference>
<dbReference type="InterPro" id="IPR036638">
    <property type="entry name" value="HLH_DNA-bd_sf"/>
</dbReference>
<accession>A0A1U9WQM8</accession>
<protein>
    <recommendedName>
        <fullName evidence="3">Aspartyl-phosphate phosphatase Spo0E family protein</fullName>
    </recommendedName>
</protein>
<dbReference type="Pfam" id="PF09388">
    <property type="entry name" value="SpoOE-like"/>
    <property type="match status" value="1"/>
</dbReference>
<dbReference type="Gene3D" id="4.10.280.10">
    <property type="entry name" value="Helix-loop-helix DNA-binding domain"/>
    <property type="match status" value="1"/>
</dbReference>